<dbReference type="HOGENOM" id="CLU_027269_1_1_4"/>
<gene>
    <name evidence="3" type="ORF">OFBG_00139</name>
</gene>
<dbReference type="Pfam" id="PF06863">
    <property type="entry name" value="DUF1254"/>
    <property type="match status" value="1"/>
</dbReference>
<evidence type="ECO:0008006" key="5">
    <source>
        <dbReference type="Google" id="ProtNLM"/>
    </source>
</evidence>
<dbReference type="InterPro" id="IPR037049">
    <property type="entry name" value="DUF1214_C_sf"/>
</dbReference>
<dbReference type="Proteomes" id="UP000005089">
    <property type="component" value="Unassembled WGS sequence"/>
</dbReference>
<accession>C3X7D5</accession>
<sequence>MKFTHILIGLMTVFLLASCHQKKRLNETEITQIAKEAYIYGYPIVENYRNMSISAIDTQNPNFVKPFNELAVLPVQLTAEVEVTETEEATENGNEEKIQAQTEISVKPGKTDMAYGSAWLDLRREPAVVTISQVESKRYFSVQFVDLFGNDFDYFSSLKDGSRGGRLLIVAPGWKGDKPEGISRVVESPSAFVFVMFRLQTGDMTGAEKNTKIMNQYKIEPLSQYAHTTPPPSPQPLNFPVYNSAKAKTPEFFTYLNFMLQFCTIPKEENGMMKRFAEIGIVPGKAFDYSTMSDSEKKALIDGMAAGQAELDTMSKTNVKAPVLFGTSSNLLKENYPYRAYIASKNLYGNSSEEIWGIIYEVSASNKKLNGKNQYELRFEKNNLPPVSAFWSLSAYPVSQQFSGFNPSSSFTISSTRQSFKLNEDGTLTLYLQQQKPGEEKLSNWMPVPEGRFFLLLQLYQPKEEVLKGQWPSPKIIRMNNSSSQDSASVSLPVYPKLKQPALIRTAYR</sequence>
<dbReference type="Pfam" id="PF06742">
    <property type="entry name" value="DUF1214"/>
    <property type="match status" value="1"/>
</dbReference>
<dbReference type="SUPFAM" id="SSF160935">
    <property type="entry name" value="VPA0735-like"/>
    <property type="match status" value="1"/>
</dbReference>
<evidence type="ECO:0000313" key="4">
    <source>
        <dbReference type="Proteomes" id="UP000005089"/>
    </source>
</evidence>
<dbReference type="EMBL" id="GG658170">
    <property type="protein sequence ID" value="EEO29111.1"/>
    <property type="molecule type" value="Genomic_DNA"/>
</dbReference>
<dbReference type="InterPro" id="IPR037050">
    <property type="entry name" value="DUF1254_sf"/>
</dbReference>
<dbReference type="InterPro" id="IPR010679">
    <property type="entry name" value="DUF1254"/>
</dbReference>
<reference evidence="3 4" key="1">
    <citation type="submission" date="2009-02" db="EMBL/GenBank/DDBJ databases">
        <title>The Genome Sequence of Oxalobacter formigenes OXCC13.</title>
        <authorList>
            <consortium name="The Broad Institute Genome Sequencing Platform"/>
            <person name="Ward D."/>
            <person name="Young S.K."/>
            <person name="Kodira C.D."/>
            <person name="Zeng Q."/>
            <person name="Koehrsen M."/>
            <person name="Alvarado L."/>
            <person name="Berlin A."/>
            <person name="Borenstein D."/>
            <person name="Chen Z."/>
            <person name="Engels R."/>
            <person name="Freedman E."/>
            <person name="Gellesch M."/>
            <person name="Goldberg J."/>
            <person name="Griggs A."/>
            <person name="Gujja S."/>
            <person name="Heiman D."/>
            <person name="Hepburn T."/>
            <person name="Howarth C."/>
            <person name="Jen D."/>
            <person name="Larson L."/>
            <person name="Lewis B."/>
            <person name="Mehta T."/>
            <person name="Park D."/>
            <person name="Pearson M."/>
            <person name="Roberts A."/>
            <person name="Saif S."/>
            <person name="Shea T."/>
            <person name="Shenoy N."/>
            <person name="Sisk P."/>
            <person name="Stolte C."/>
            <person name="Sykes S."/>
            <person name="Walk T."/>
            <person name="White J."/>
            <person name="Yandava C."/>
            <person name="Allison M.J."/>
            <person name="Lander E."/>
            <person name="Nusbaum C."/>
            <person name="Galagan J."/>
            <person name="Birren B."/>
        </authorList>
    </citation>
    <scope>NUCLEOTIDE SEQUENCE [LARGE SCALE GENOMIC DNA]</scope>
    <source>
        <strain evidence="3 4">OXCC13</strain>
    </source>
</reference>
<proteinExistence type="predicted"/>
<dbReference type="InterPro" id="IPR010621">
    <property type="entry name" value="DUF1214"/>
</dbReference>
<keyword evidence="4" id="KW-1185">Reference proteome</keyword>
<dbReference type="AlphaFoldDB" id="C3X7D5"/>
<dbReference type="PANTHER" id="PTHR36509">
    <property type="entry name" value="BLL3101 PROTEIN"/>
    <property type="match status" value="1"/>
</dbReference>
<evidence type="ECO:0000259" key="2">
    <source>
        <dbReference type="Pfam" id="PF06863"/>
    </source>
</evidence>
<dbReference type="PANTHER" id="PTHR36509:SF2">
    <property type="entry name" value="BLL3101 PROTEIN"/>
    <property type="match status" value="1"/>
</dbReference>
<dbReference type="Gene3D" id="2.60.40.1610">
    <property type="entry name" value="Domain of unknown function DUF1254"/>
    <property type="match status" value="1"/>
</dbReference>
<dbReference type="Gene3D" id="2.60.120.600">
    <property type="entry name" value="Domain of unknown function DUF1214, C-terminal domain"/>
    <property type="match status" value="1"/>
</dbReference>
<evidence type="ECO:0000259" key="1">
    <source>
        <dbReference type="Pfam" id="PF06742"/>
    </source>
</evidence>
<feature type="domain" description="DUF1254" evidence="2">
    <location>
        <begin position="110"/>
        <end position="221"/>
    </location>
</feature>
<dbReference type="STRING" id="847.BRW83_2142"/>
<dbReference type="OrthoDB" id="104565at2"/>
<evidence type="ECO:0000313" key="3">
    <source>
        <dbReference type="EMBL" id="EEO29111.1"/>
    </source>
</evidence>
<dbReference type="eggNOG" id="COG5361">
    <property type="taxonomic scope" value="Bacteria"/>
</dbReference>
<protein>
    <recommendedName>
        <fullName evidence="5">DUF1254 domain-containing protein</fullName>
    </recommendedName>
</protein>
<dbReference type="PROSITE" id="PS51257">
    <property type="entry name" value="PROKAR_LIPOPROTEIN"/>
    <property type="match status" value="1"/>
</dbReference>
<name>C3X7D5_OXAFO</name>
<organism evidence="3 4">
    <name type="scientific">Oxalobacter formigenes OXCC13</name>
    <dbReference type="NCBI Taxonomy" id="556269"/>
    <lineage>
        <taxon>Bacteria</taxon>
        <taxon>Pseudomonadati</taxon>
        <taxon>Pseudomonadota</taxon>
        <taxon>Betaproteobacteria</taxon>
        <taxon>Burkholderiales</taxon>
        <taxon>Oxalobacteraceae</taxon>
        <taxon>Oxalobacter</taxon>
    </lineage>
</organism>
<feature type="domain" description="DUF1214" evidence="1">
    <location>
        <begin position="360"/>
        <end position="464"/>
    </location>
</feature>